<dbReference type="Gene3D" id="1.20.120.340">
    <property type="entry name" value="Flagellar protein FliS"/>
    <property type="match status" value="1"/>
</dbReference>
<evidence type="ECO:0000256" key="1">
    <source>
        <dbReference type="ARBA" id="ARBA00005709"/>
    </source>
</evidence>
<accession>A0ABY0IJQ5</accession>
<dbReference type="SUPFAM" id="SSF64518">
    <property type="entry name" value="Phase 1 flagellin"/>
    <property type="match status" value="1"/>
</dbReference>
<dbReference type="InterPro" id="IPR046358">
    <property type="entry name" value="Flagellin_C"/>
</dbReference>
<comment type="function">
    <text evidence="3">Flagellin is the subunit protein which polymerizes to form the filaments of bacterial flagella.</text>
</comment>
<comment type="similarity">
    <text evidence="1 3">Belongs to the bacterial flagellin family.</text>
</comment>
<dbReference type="PANTHER" id="PTHR42792">
    <property type="entry name" value="FLAGELLIN"/>
    <property type="match status" value="1"/>
</dbReference>
<dbReference type="PRINTS" id="PR00207">
    <property type="entry name" value="FLAGELLIN"/>
</dbReference>
<evidence type="ECO:0000256" key="2">
    <source>
        <dbReference type="ARBA" id="ARBA00023143"/>
    </source>
</evidence>
<evidence type="ECO:0000259" key="4">
    <source>
        <dbReference type="Pfam" id="PF00669"/>
    </source>
</evidence>
<evidence type="ECO:0000313" key="7">
    <source>
        <dbReference type="Proteomes" id="UP000443582"/>
    </source>
</evidence>
<keyword evidence="6" id="KW-0966">Cell projection</keyword>
<protein>
    <recommendedName>
        <fullName evidence="3">Flagellin</fullName>
    </recommendedName>
</protein>
<name>A0ABY0IJQ5_9BACT</name>
<comment type="caution">
    <text evidence="6">The sequence shown here is derived from an EMBL/GenBank/DDBJ whole genome shotgun (WGS) entry which is preliminary data.</text>
</comment>
<keyword evidence="6" id="KW-0969">Cilium</keyword>
<dbReference type="Proteomes" id="UP000443582">
    <property type="component" value="Unassembled WGS sequence"/>
</dbReference>
<proteinExistence type="inferred from homology"/>
<dbReference type="InterPro" id="IPR001492">
    <property type="entry name" value="Flagellin"/>
</dbReference>
<comment type="subcellular location">
    <subcellularLocation>
        <location evidence="3">Secreted</location>
    </subcellularLocation>
    <subcellularLocation>
        <location evidence="3">Bacterial flagellum</location>
    </subcellularLocation>
</comment>
<keyword evidence="3" id="KW-0964">Secreted</keyword>
<reference evidence="7" key="1">
    <citation type="journal article" date="2019" name="Int. J. Syst. Evol. Microbiol.">
        <title>Halobacteriovorax valvorus sp. nov., a novel prokaryotic predator isolated from coastal seawater of China.</title>
        <authorList>
            <person name="Chen M.-X."/>
        </authorList>
    </citation>
    <scope>NUCLEOTIDE SEQUENCE [LARGE SCALE GENOMIC DNA]</scope>
    <source>
        <strain evidence="7">BL9</strain>
    </source>
</reference>
<sequence>MGLRIATNTAAQTVQKNIKQTGKASTEALEKLSSGKRINKSADDAAGLAIAKNMEAQVKGLRQASRNANDGISMVQTAEGAMNETSNILVRLRELSVQAASDTIGDTERGFLDKEYQQLVEEVDRIAESTKFGSISLLNGSGSEMDIQVGTFAGESGQIQYDPSQTNATASALNISGLSVSSKDDARSSMENVDEAITSLSEQRANLGAIQSRLQSSVNNLEIQSTNLDASRSVIEDADVAYESSQLASANISKQAGVSSLVQANNLNSQALRLVG</sequence>
<feature type="domain" description="Flagellin C-terminal" evidence="5">
    <location>
        <begin position="190"/>
        <end position="274"/>
    </location>
</feature>
<dbReference type="PANTHER" id="PTHR42792:SF2">
    <property type="entry name" value="FLAGELLIN"/>
    <property type="match status" value="1"/>
</dbReference>
<keyword evidence="2 3" id="KW-0975">Bacterial flagellum</keyword>
<keyword evidence="7" id="KW-1185">Reference proteome</keyword>
<evidence type="ECO:0000313" key="6">
    <source>
        <dbReference type="EMBL" id="RZF23153.1"/>
    </source>
</evidence>
<evidence type="ECO:0000256" key="3">
    <source>
        <dbReference type="RuleBase" id="RU362073"/>
    </source>
</evidence>
<evidence type="ECO:0000259" key="5">
    <source>
        <dbReference type="Pfam" id="PF00700"/>
    </source>
</evidence>
<dbReference type="InterPro" id="IPR001029">
    <property type="entry name" value="Flagellin_N"/>
</dbReference>
<organism evidence="6 7">
    <name type="scientific">Halobacteriovorax vibrionivorans</name>
    <dbReference type="NCBI Taxonomy" id="2152716"/>
    <lineage>
        <taxon>Bacteria</taxon>
        <taxon>Pseudomonadati</taxon>
        <taxon>Bdellovibrionota</taxon>
        <taxon>Bacteriovoracia</taxon>
        <taxon>Bacteriovoracales</taxon>
        <taxon>Halobacteriovoraceae</taxon>
        <taxon>Halobacteriovorax</taxon>
    </lineage>
</organism>
<gene>
    <name evidence="6" type="ORF">DAY19_05130</name>
</gene>
<dbReference type="Gene3D" id="1.20.1330.10">
    <property type="entry name" value="f41 fragment of flagellin, N-terminal domain"/>
    <property type="match status" value="1"/>
</dbReference>
<dbReference type="EMBL" id="QDKL01000001">
    <property type="protein sequence ID" value="RZF23153.1"/>
    <property type="molecule type" value="Genomic_DNA"/>
</dbReference>
<dbReference type="Pfam" id="PF00669">
    <property type="entry name" value="Flagellin_N"/>
    <property type="match status" value="1"/>
</dbReference>
<dbReference type="RefSeq" id="WP_114706101.1">
    <property type="nucleotide sequence ID" value="NZ_QDKL01000001.1"/>
</dbReference>
<keyword evidence="6" id="KW-0282">Flagellum</keyword>
<feature type="domain" description="Flagellin N-terminal" evidence="4">
    <location>
        <begin position="5"/>
        <end position="141"/>
    </location>
</feature>
<dbReference type="Pfam" id="PF00700">
    <property type="entry name" value="Flagellin_C"/>
    <property type="match status" value="1"/>
</dbReference>